<feature type="compositionally biased region" description="Acidic residues" evidence="1">
    <location>
        <begin position="580"/>
        <end position="590"/>
    </location>
</feature>
<sequence>VLNEWIGPNWERLSFTYNTTPTAFYTYAPAYKRFGSQINNVHFIGPSKPWAQIPFRSAGSTTGSTSAETSPAHDFPTLLDRWFNVYDKHYRPSMEPPLQGFPTAEEVPSVAPGELMVRRYQNVWDTGHQDVSVGTSGQPLGLDELKRLAIEGMNQPNVESMEPESGEGVYHTLPLEGRIDLMRPQKPAPPPELNLPEDPQTPTRSFPAMSTLPTPGPNELPPAPTFRGQNLPPETPTYSRAGRPSFETPTRNNLHVSHVSHSSSPLGSSPRPVSPPLLLWNPAVEEPPRVTPSASNFPEKTYFPNVWDAPARKKTEPDAEDLFSPPRPPPIPEMLLREGHYKNVIGERPESSTPQQEYHWTPPARQEPPQEHRSSPVQHYRSEEQHGQPQQAYQQEYQPPAQQHSAETRTSQSYERPHQRSFQPQPSSVVQSPSWQASPPPPQPSYHIPDRTKVSAVFPWEEKPRQAPERVYPRTDSPPPGQPFVKQRAPMKIEVKPRASRVFPDSISPSQGFPRTTTYANAWDTVPSIQRYAARLVRPPQPPQPMPSPSVGRRSRKGSSAASDEYKRWEEMVEVNSHDADDEDEDDEEDTSPRSAGAESDQSMKHPSRLPPKKYKVKGVQTMEREMKHESVQVQPARTRSRSTSVGSFEQSQSNKGKKGHEGEVPTHAKDPGASPRPQPHIITELPIKVVPQQVPELSPATAESRRLSTIEGKPSSSSYSPLGPTSPPESAPTPPVYPRHRPARRTFDPARGVDVFKKGSEEVLARFLRMDTWETETNSTPAPGSPHIV</sequence>
<reference evidence="2 3" key="1">
    <citation type="submission" date="2014-06" db="EMBL/GenBank/DDBJ databases">
        <title>Evolutionary Origins and Diversification of the Mycorrhizal Mutualists.</title>
        <authorList>
            <consortium name="DOE Joint Genome Institute"/>
            <consortium name="Mycorrhizal Genomics Consortium"/>
            <person name="Kohler A."/>
            <person name="Kuo A."/>
            <person name="Nagy L.G."/>
            <person name="Floudas D."/>
            <person name="Copeland A."/>
            <person name="Barry K.W."/>
            <person name="Cichocki N."/>
            <person name="Veneault-Fourrey C."/>
            <person name="LaButti K."/>
            <person name="Lindquist E.A."/>
            <person name="Lipzen A."/>
            <person name="Lundell T."/>
            <person name="Morin E."/>
            <person name="Murat C."/>
            <person name="Riley R."/>
            <person name="Ohm R."/>
            <person name="Sun H."/>
            <person name="Tunlid A."/>
            <person name="Henrissat B."/>
            <person name="Grigoriev I.V."/>
            <person name="Hibbett D.S."/>
            <person name="Martin F."/>
        </authorList>
    </citation>
    <scope>NUCLEOTIDE SEQUENCE [LARGE SCALE GENOMIC DNA]</scope>
    <source>
        <strain evidence="2 3">SS14</strain>
    </source>
</reference>
<feature type="region of interest" description="Disordered" evidence="1">
    <location>
        <begin position="181"/>
        <end position="754"/>
    </location>
</feature>
<feature type="compositionally biased region" description="Low complexity" evidence="1">
    <location>
        <begin position="420"/>
        <end position="437"/>
    </location>
</feature>
<feature type="compositionally biased region" description="Basic and acidic residues" evidence="1">
    <location>
        <begin position="660"/>
        <end position="671"/>
    </location>
</feature>
<feature type="compositionally biased region" description="Basic residues" evidence="1">
    <location>
        <begin position="606"/>
        <end position="617"/>
    </location>
</feature>
<keyword evidence="2" id="KW-0808">Transferase</keyword>
<dbReference type="GO" id="GO:0016740">
    <property type="term" value="F:transferase activity"/>
    <property type="evidence" value="ECO:0007669"/>
    <property type="project" value="UniProtKB-KW"/>
</dbReference>
<feature type="compositionally biased region" description="Basic and acidic residues" evidence="1">
    <location>
        <begin position="564"/>
        <end position="579"/>
    </location>
</feature>
<gene>
    <name evidence="2" type="ORF">M422DRAFT_271432</name>
</gene>
<dbReference type="SUPFAM" id="SSF53448">
    <property type="entry name" value="Nucleotide-diphospho-sugar transferases"/>
    <property type="match status" value="1"/>
</dbReference>
<evidence type="ECO:0000256" key="1">
    <source>
        <dbReference type="SAM" id="MobiDB-lite"/>
    </source>
</evidence>
<feature type="compositionally biased region" description="Polar residues" evidence="1">
    <location>
        <begin position="507"/>
        <end position="520"/>
    </location>
</feature>
<protein>
    <submittedName>
        <fullName evidence="2">Glycosyltransferase family 8 protein</fullName>
    </submittedName>
</protein>
<dbReference type="Proteomes" id="UP000054279">
    <property type="component" value="Unassembled WGS sequence"/>
</dbReference>
<feature type="compositionally biased region" description="Pro residues" evidence="1">
    <location>
        <begin position="214"/>
        <end position="224"/>
    </location>
</feature>
<feature type="compositionally biased region" description="Basic and acidic residues" evidence="1">
    <location>
        <begin position="368"/>
        <end position="386"/>
    </location>
</feature>
<feature type="compositionally biased region" description="Low complexity" evidence="1">
    <location>
        <begin position="715"/>
        <end position="724"/>
    </location>
</feature>
<dbReference type="InterPro" id="IPR029044">
    <property type="entry name" value="Nucleotide-diphossugar_trans"/>
</dbReference>
<feature type="compositionally biased region" description="Polar residues" evidence="1">
    <location>
        <begin position="632"/>
        <end position="655"/>
    </location>
</feature>
<keyword evidence="3" id="KW-1185">Reference proteome</keyword>
<feature type="compositionally biased region" description="Low complexity" evidence="1">
    <location>
        <begin position="387"/>
        <end position="404"/>
    </location>
</feature>
<dbReference type="AlphaFoldDB" id="A0A0C9U061"/>
<dbReference type="EMBL" id="KN837337">
    <property type="protein sequence ID" value="KIJ27369.1"/>
    <property type="molecule type" value="Genomic_DNA"/>
</dbReference>
<feature type="compositionally biased region" description="Pro residues" evidence="1">
    <location>
        <begin position="539"/>
        <end position="548"/>
    </location>
</feature>
<dbReference type="HOGENOM" id="CLU_359491_0_0_1"/>
<accession>A0A0C9U061</accession>
<proteinExistence type="predicted"/>
<evidence type="ECO:0000313" key="3">
    <source>
        <dbReference type="Proteomes" id="UP000054279"/>
    </source>
</evidence>
<feature type="compositionally biased region" description="Pro residues" evidence="1">
    <location>
        <begin position="725"/>
        <end position="738"/>
    </location>
</feature>
<dbReference type="OrthoDB" id="2014201at2759"/>
<organism evidence="2 3">
    <name type="scientific">Sphaerobolus stellatus (strain SS14)</name>
    <dbReference type="NCBI Taxonomy" id="990650"/>
    <lineage>
        <taxon>Eukaryota</taxon>
        <taxon>Fungi</taxon>
        <taxon>Dikarya</taxon>
        <taxon>Basidiomycota</taxon>
        <taxon>Agaricomycotina</taxon>
        <taxon>Agaricomycetes</taxon>
        <taxon>Phallomycetidae</taxon>
        <taxon>Geastrales</taxon>
        <taxon>Sphaerobolaceae</taxon>
        <taxon>Sphaerobolus</taxon>
    </lineage>
</organism>
<feature type="compositionally biased region" description="Basic and acidic residues" evidence="1">
    <location>
        <begin position="335"/>
        <end position="350"/>
    </location>
</feature>
<feature type="compositionally biased region" description="Low complexity" evidence="1">
    <location>
        <begin position="254"/>
        <end position="279"/>
    </location>
</feature>
<name>A0A0C9U061_SPHS4</name>
<feature type="compositionally biased region" description="Basic and acidic residues" evidence="1">
    <location>
        <begin position="460"/>
        <end position="473"/>
    </location>
</feature>
<feature type="non-terminal residue" evidence="2">
    <location>
        <position position="790"/>
    </location>
</feature>
<evidence type="ECO:0000313" key="2">
    <source>
        <dbReference type="EMBL" id="KIJ27369.1"/>
    </source>
</evidence>
<dbReference type="Gene3D" id="3.90.550.10">
    <property type="entry name" value="Spore Coat Polysaccharide Biosynthesis Protein SpsA, Chain A"/>
    <property type="match status" value="1"/>
</dbReference>